<dbReference type="PANTHER" id="PTHR43742">
    <property type="entry name" value="TRIMETHYLAMINE-N-OXIDE REDUCTASE"/>
    <property type="match status" value="1"/>
</dbReference>
<keyword evidence="3" id="KW-0411">Iron-sulfur</keyword>
<dbReference type="InterPro" id="IPR006656">
    <property type="entry name" value="Mopterin_OxRdtase"/>
</dbReference>
<gene>
    <name evidence="5" type="primary">napA</name>
    <name evidence="5" type="ORF">HCHKDHBN_00020</name>
</gene>
<dbReference type="Pfam" id="PF00384">
    <property type="entry name" value="Molybdopterin"/>
    <property type="match status" value="1"/>
</dbReference>
<keyword evidence="1" id="KW-0479">Metal-binding</keyword>
<proteinExistence type="predicted"/>
<dbReference type="Pfam" id="PF04879">
    <property type="entry name" value="Molybdop_Fe4S4"/>
    <property type="match status" value="1"/>
</dbReference>
<keyword evidence="2" id="KW-0408">Iron</keyword>
<evidence type="ECO:0000256" key="3">
    <source>
        <dbReference type="ARBA" id="ARBA00023014"/>
    </source>
</evidence>
<dbReference type="PANTHER" id="PTHR43742:SF6">
    <property type="entry name" value="OXIDOREDUCTASE YYAE-RELATED"/>
    <property type="match status" value="1"/>
</dbReference>
<keyword evidence="5" id="KW-0560">Oxidoreductase</keyword>
<organism evidence="5">
    <name type="scientific">Candidatus Methanophagaceae archaeon ANME-1 ERB6</name>
    <dbReference type="NCBI Taxonomy" id="2759912"/>
    <lineage>
        <taxon>Archaea</taxon>
        <taxon>Methanobacteriati</taxon>
        <taxon>Methanobacteriota</taxon>
        <taxon>Stenosarchaea group</taxon>
        <taxon>Methanomicrobia</taxon>
        <taxon>Candidatus Methanophagales</taxon>
        <taxon>Candidatus Methanophagaceae</taxon>
    </lineage>
</organism>
<evidence type="ECO:0000256" key="1">
    <source>
        <dbReference type="ARBA" id="ARBA00022723"/>
    </source>
</evidence>
<dbReference type="GO" id="GO:0051536">
    <property type="term" value="F:iron-sulfur cluster binding"/>
    <property type="evidence" value="ECO:0007669"/>
    <property type="project" value="UniProtKB-KW"/>
</dbReference>
<feature type="domain" description="4Fe-4S Mo/W bis-MGD-type" evidence="4">
    <location>
        <begin position="8"/>
        <end position="66"/>
    </location>
</feature>
<dbReference type="AlphaFoldDB" id="A0A7G9YZL5"/>
<sequence>MRKVKKEGVKDVTIVSDVDAHSQCKMRVEVKESRVIEIRGDPTDPESKGELTLRGKHMREILYAPDRLKYPMRRVGGKGEGKWERISWDEALTTIANRLNGIKKKYGAEAIDFHHGHNHSGDILGDYLPRLANLIGTPNVTNESHVCHLPRLFLQLNYDFGIL</sequence>
<dbReference type="EC" id="1.9.6.1" evidence="5"/>
<dbReference type="InterPro" id="IPR006963">
    <property type="entry name" value="Mopterin_OxRdtase_4Fe-4S_dom"/>
</dbReference>
<dbReference type="GO" id="GO:0046872">
    <property type="term" value="F:metal ion binding"/>
    <property type="evidence" value="ECO:0007669"/>
    <property type="project" value="UniProtKB-KW"/>
</dbReference>
<evidence type="ECO:0000256" key="2">
    <source>
        <dbReference type="ARBA" id="ARBA00023004"/>
    </source>
</evidence>
<accession>A0A7G9YZL5</accession>
<evidence type="ECO:0000259" key="4">
    <source>
        <dbReference type="PROSITE" id="PS51669"/>
    </source>
</evidence>
<dbReference type="Gene3D" id="2.20.25.90">
    <property type="entry name" value="ADC-like domains"/>
    <property type="match status" value="1"/>
</dbReference>
<dbReference type="GO" id="GO:0050140">
    <property type="term" value="F:nitrate reductase (cytochrome) activity"/>
    <property type="evidence" value="ECO:0007669"/>
    <property type="project" value="UniProtKB-EC"/>
</dbReference>
<protein>
    <submittedName>
        <fullName evidence="5">Periplasmic nitrate reductase</fullName>
        <ecNumber evidence="5">1.9.6.1</ecNumber>
    </submittedName>
</protein>
<evidence type="ECO:0000313" key="5">
    <source>
        <dbReference type="EMBL" id="QNO53449.1"/>
    </source>
</evidence>
<name>A0A7G9YZL5_9EURY</name>
<dbReference type="PROSITE" id="PS51669">
    <property type="entry name" value="4FE4S_MOW_BIS_MGD"/>
    <property type="match status" value="1"/>
</dbReference>
<reference evidence="5" key="1">
    <citation type="submission" date="2020-06" db="EMBL/GenBank/DDBJ databases">
        <title>Unique genomic features of the anaerobic methanotrophic archaea.</title>
        <authorList>
            <person name="Chadwick G.L."/>
            <person name="Skennerton C.T."/>
            <person name="Laso-Perez R."/>
            <person name="Leu A.O."/>
            <person name="Speth D.R."/>
            <person name="Yu H."/>
            <person name="Morgan-Lang C."/>
            <person name="Hatzenpichler R."/>
            <person name="Goudeau D."/>
            <person name="Malmstrom R."/>
            <person name="Brazelton W.J."/>
            <person name="Woyke T."/>
            <person name="Hallam S.J."/>
            <person name="Tyson G.W."/>
            <person name="Wegener G."/>
            <person name="Boetius A."/>
            <person name="Orphan V."/>
        </authorList>
    </citation>
    <scope>NUCLEOTIDE SEQUENCE</scope>
</reference>
<dbReference type="SUPFAM" id="SSF53706">
    <property type="entry name" value="Formate dehydrogenase/DMSO reductase, domains 1-3"/>
    <property type="match status" value="1"/>
</dbReference>
<dbReference type="InterPro" id="IPR050612">
    <property type="entry name" value="Prok_Mopterin_Oxidored"/>
</dbReference>
<dbReference type="Gene3D" id="3.40.50.740">
    <property type="match status" value="1"/>
</dbReference>
<dbReference type="EMBL" id="MT631542">
    <property type="protein sequence ID" value="QNO53449.1"/>
    <property type="molecule type" value="Genomic_DNA"/>
</dbReference>